<sequence>MKKSQVIRPNSNYKNEIKNNQIYIPKVQSMINSEKIMQNLLRTPSNNPLQKNQSNQILSPTKNNFIQSPIKNQKNGQQLNHSNSQINYVIMNSNRYHNPSLKSYLSSSFQKMPTKSGQKGNQIITKVMNLSSITKYDQNSIPLHKLISKLKNQSKEKRSISQLPTMSTERIIQESENQQQKRKKSVRFHDKVEYLIIECSQGKEEYKYKFFEPLDQETISM</sequence>
<accession>A0A8S1KUB2</accession>
<proteinExistence type="predicted"/>
<name>A0A8S1KUB2_9CILI</name>
<comment type="caution">
    <text evidence="1">The sequence shown here is derived from an EMBL/GenBank/DDBJ whole genome shotgun (WGS) entry which is preliminary data.</text>
</comment>
<dbReference type="Proteomes" id="UP000692954">
    <property type="component" value="Unassembled WGS sequence"/>
</dbReference>
<gene>
    <name evidence="1" type="ORF">PSON_ATCC_30995.1.T0080349</name>
</gene>
<dbReference type="OrthoDB" id="298736at2759"/>
<evidence type="ECO:0000313" key="2">
    <source>
        <dbReference type="Proteomes" id="UP000692954"/>
    </source>
</evidence>
<organism evidence="1 2">
    <name type="scientific">Paramecium sonneborni</name>
    <dbReference type="NCBI Taxonomy" id="65129"/>
    <lineage>
        <taxon>Eukaryota</taxon>
        <taxon>Sar</taxon>
        <taxon>Alveolata</taxon>
        <taxon>Ciliophora</taxon>
        <taxon>Intramacronucleata</taxon>
        <taxon>Oligohymenophorea</taxon>
        <taxon>Peniculida</taxon>
        <taxon>Parameciidae</taxon>
        <taxon>Paramecium</taxon>
    </lineage>
</organism>
<protein>
    <submittedName>
        <fullName evidence="1">Uncharacterized protein</fullName>
    </submittedName>
</protein>
<evidence type="ECO:0000313" key="1">
    <source>
        <dbReference type="EMBL" id="CAD8054544.1"/>
    </source>
</evidence>
<dbReference type="EMBL" id="CAJJDN010000008">
    <property type="protein sequence ID" value="CAD8054544.1"/>
    <property type="molecule type" value="Genomic_DNA"/>
</dbReference>
<dbReference type="AlphaFoldDB" id="A0A8S1KUB2"/>
<keyword evidence="2" id="KW-1185">Reference proteome</keyword>
<reference evidence="1" key="1">
    <citation type="submission" date="2021-01" db="EMBL/GenBank/DDBJ databases">
        <authorList>
            <consortium name="Genoscope - CEA"/>
            <person name="William W."/>
        </authorList>
    </citation>
    <scope>NUCLEOTIDE SEQUENCE</scope>
</reference>